<evidence type="ECO:0000313" key="2">
    <source>
        <dbReference type="EMBL" id="EQD79115.1"/>
    </source>
</evidence>
<comment type="caution">
    <text evidence="2">The sequence shown here is derived from an EMBL/GenBank/DDBJ whole genome shotgun (WGS) entry which is preliminary data.</text>
</comment>
<dbReference type="PANTHER" id="PTHR11365">
    <property type="entry name" value="5-OXOPROLINASE RELATED"/>
    <property type="match status" value="1"/>
</dbReference>
<protein>
    <submittedName>
        <fullName evidence="2">Protein containing Hydantoinaseoxoprolinase</fullName>
    </submittedName>
</protein>
<feature type="non-terminal residue" evidence="2">
    <location>
        <position position="152"/>
    </location>
</feature>
<dbReference type="Pfam" id="PF05378">
    <property type="entry name" value="Hydant_A_N"/>
    <property type="match status" value="1"/>
</dbReference>
<accession>T1DAF5</accession>
<reference evidence="2" key="2">
    <citation type="journal article" date="2014" name="ISME J.">
        <title>Microbial stratification in low pH oxic and suboxic macroscopic growths along an acid mine drainage.</title>
        <authorList>
            <person name="Mendez-Garcia C."/>
            <person name="Mesa V."/>
            <person name="Sprenger R.R."/>
            <person name="Richter M."/>
            <person name="Diez M.S."/>
            <person name="Solano J."/>
            <person name="Bargiela R."/>
            <person name="Golyshina O.V."/>
            <person name="Manteca A."/>
            <person name="Ramos J.L."/>
            <person name="Gallego J.R."/>
            <person name="Llorente I."/>
            <person name="Martins Dos Santos V.A."/>
            <person name="Jensen O.N."/>
            <person name="Pelaez A.I."/>
            <person name="Sanchez J."/>
            <person name="Ferrer M."/>
        </authorList>
    </citation>
    <scope>NUCLEOTIDE SEQUENCE</scope>
</reference>
<name>T1DAF5_9ZZZZ</name>
<reference evidence="2" key="1">
    <citation type="submission" date="2013-08" db="EMBL/GenBank/DDBJ databases">
        <authorList>
            <person name="Mendez C."/>
            <person name="Richter M."/>
            <person name="Ferrer M."/>
            <person name="Sanchez J."/>
        </authorList>
    </citation>
    <scope>NUCLEOTIDE SEQUENCE</scope>
</reference>
<dbReference type="PANTHER" id="PTHR11365:SF23">
    <property type="entry name" value="HYPOTHETICAL 5-OXOPROLINASE (EUROFUNG)-RELATED"/>
    <property type="match status" value="1"/>
</dbReference>
<dbReference type="InterPro" id="IPR008040">
    <property type="entry name" value="Hydant_A_N"/>
</dbReference>
<proteinExistence type="predicted"/>
<dbReference type="InterPro" id="IPR045079">
    <property type="entry name" value="Oxoprolinase-like"/>
</dbReference>
<dbReference type="AlphaFoldDB" id="T1DAF5"/>
<sequence length="152" mass="16708">MAIIMRKCTVSVDIGGTFTDIVVTEGNRIAKVLKVPTRVKDPAGAVIDGIRSTGITHIDEMIHATTIATNSILGQYGLELPRTAILTTTGFADVIEIGRQNRPSIYDLEFTKPVPLVPRHLRYEIDERIDATGKVLRMPGKSDLERIAKELV</sequence>
<feature type="domain" description="Hydantoinase/oxoprolinase N-terminal" evidence="1">
    <location>
        <begin position="10"/>
        <end position="151"/>
    </location>
</feature>
<organism evidence="2">
    <name type="scientific">mine drainage metagenome</name>
    <dbReference type="NCBI Taxonomy" id="410659"/>
    <lineage>
        <taxon>unclassified sequences</taxon>
        <taxon>metagenomes</taxon>
        <taxon>ecological metagenomes</taxon>
    </lineage>
</organism>
<dbReference type="EMBL" id="AUZY01000279">
    <property type="protein sequence ID" value="EQD79115.1"/>
    <property type="molecule type" value="Genomic_DNA"/>
</dbReference>
<evidence type="ECO:0000259" key="1">
    <source>
        <dbReference type="Pfam" id="PF05378"/>
    </source>
</evidence>
<gene>
    <name evidence="2" type="ORF">B1B_00367</name>
</gene>
<dbReference type="GO" id="GO:0017168">
    <property type="term" value="F:5-oxoprolinase (ATP-hydrolyzing) activity"/>
    <property type="evidence" value="ECO:0007669"/>
    <property type="project" value="TreeGrafter"/>
</dbReference>
<dbReference type="GO" id="GO:0005829">
    <property type="term" value="C:cytosol"/>
    <property type="evidence" value="ECO:0007669"/>
    <property type="project" value="TreeGrafter"/>
</dbReference>
<dbReference type="GO" id="GO:0006749">
    <property type="term" value="P:glutathione metabolic process"/>
    <property type="evidence" value="ECO:0007669"/>
    <property type="project" value="TreeGrafter"/>
</dbReference>